<evidence type="ECO:0000256" key="1">
    <source>
        <dbReference type="ARBA" id="ARBA00004191"/>
    </source>
</evidence>
<dbReference type="GO" id="GO:0032787">
    <property type="term" value="P:monocarboxylic acid metabolic process"/>
    <property type="evidence" value="ECO:0007669"/>
    <property type="project" value="UniProtKB-ARBA"/>
</dbReference>
<evidence type="ECO:0000313" key="9">
    <source>
        <dbReference type="EMBL" id="OMC33134.1"/>
    </source>
</evidence>
<comment type="subcellular location">
    <subcellularLocation>
        <location evidence="1">Secreted</location>
        <location evidence="1">Cell wall</location>
    </subcellularLocation>
</comment>
<proteinExistence type="inferred from homology"/>
<organism evidence="9 10">
    <name type="scientific">Mycolicibacterium fortuitum</name>
    <name type="common">Mycobacterium fortuitum</name>
    <dbReference type="NCBI Taxonomy" id="1766"/>
    <lineage>
        <taxon>Bacteria</taxon>
        <taxon>Bacillati</taxon>
        <taxon>Actinomycetota</taxon>
        <taxon>Actinomycetes</taxon>
        <taxon>Mycobacteriales</taxon>
        <taxon>Mycobacteriaceae</taxon>
        <taxon>Mycolicibacterium</taxon>
    </lineage>
</organism>
<dbReference type="AlphaFoldDB" id="A0ABD6QE27"/>
<dbReference type="Gene3D" id="3.40.50.720">
    <property type="entry name" value="NAD(P)-binding Rossmann-like Domain"/>
    <property type="match status" value="1"/>
</dbReference>
<keyword evidence="4" id="KW-0560">Oxidoreductase</keyword>
<evidence type="ECO:0000256" key="5">
    <source>
        <dbReference type="ARBA" id="ARBA00040781"/>
    </source>
</evidence>
<comment type="caution">
    <text evidence="9">The sequence shown here is derived from an EMBL/GenBank/DDBJ whole genome shotgun (WGS) entry which is preliminary data.</text>
</comment>
<dbReference type="InterPro" id="IPR036291">
    <property type="entry name" value="NAD(P)-bd_dom_sf"/>
</dbReference>
<gene>
    <name evidence="9" type="ORF">A5742_14675</name>
</gene>
<dbReference type="FunFam" id="3.40.50.720:FF:000173">
    <property type="entry name" value="3-oxoacyl-[acyl-carrier protein] reductase"/>
    <property type="match status" value="1"/>
</dbReference>
<dbReference type="GO" id="GO:0004316">
    <property type="term" value="F:3-oxoacyl-[acyl-carrier-protein] reductase (NADPH) activity"/>
    <property type="evidence" value="ECO:0007669"/>
    <property type="project" value="UniProtKB-EC"/>
</dbReference>
<dbReference type="InterPro" id="IPR002347">
    <property type="entry name" value="SDR_fam"/>
</dbReference>
<comment type="catalytic activity">
    <reaction evidence="6">
        <text>a (3R)-hydroxyacyl-[ACP] + NADP(+) = a 3-oxoacyl-[ACP] + NADPH + H(+)</text>
        <dbReference type="Rhea" id="RHEA:17397"/>
        <dbReference type="Rhea" id="RHEA-COMP:9916"/>
        <dbReference type="Rhea" id="RHEA-COMP:9945"/>
        <dbReference type="ChEBI" id="CHEBI:15378"/>
        <dbReference type="ChEBI" id="CHEBI:57783"/>
        <dbReference type="ChEBI" id="CHEBI:58349"/>
        <dbReference type="ChEBI" id="CHEBI:78776"/>
        <dbReference type="ChEBI" id="CHEBI:78827"/>
        <dbReference type="EC" id="1.1.1.100"/>
    </reaction>
    <physiologicalReaction direction="right-to-left" evidence="6">
        <dbReference type="Rhea" id="RHEA:17399"/>
    </physiologicalReaction>
</comment>
<keyword evidence="3" id="KW-0134">Cell wall</keyword>
<dbReference type="InterPro" id="IPR050259">
    <property type="entry name" value="SDR"/>
</dbReference>
<dbReference type="SUPFAM" id="SSF51735">
    <property type="entry name" value="NAD(P)-binding Rossmann-fold domains"/>
    <property type="match status" value="1"/>
</dbReference>
<evidence type="ECO:0000256" key="6">
    <source>
        <dbReference type="ARBA" id="ARBA00047400"/>
    </source>
</evidence>
<dbReference type="InterPro" id="IPR057326">
    <property type="entry name" value="KR_dom"/>
</dbReference>
<evidence type="ECO:0000313" key="10">
    <source>
        <dbReference type="Proteomes" id="UP000187001"/>
    </source>
</evidence>
<comment type="similarity">
    <text evidence="2 7">Belongs to the short-chain dehydrogenases/reductases (SDR) family.</text>
</comment>
<dbReference type="RefSeq" id="WP_076208129.1">
    <property type="nucleotide sequence ID" value="NZ_MBER01000181.1"/>
</dbReference>
<evidence type="ECO:0000256" key="2">
    <source>
        <dbReference type="ARBA" id="ARBA00006484"/>
    </source>
</evidence>
<dbReference type="Proteomes" id="UP000187001">
    <property type="component" value="Unassembled WGS sequence"/>
</dbReference>
<dbReference type="InterPro" id="IPR020904">
    <property type="entry name" value="Sc_DH/Rdtase_CS"/>
</dbReference>
<reference evidence="9 10" key="1">
    <citation type="submission" date="2016-07" db="EMBL/GenBank/DDBJ databases">
        <authorList>
            <person name="Sutton G."/>
            <person name="Brinkac L."/>
            <person name="Sanka R."/>
            <person name="Adams M."/>
            <person name="Lau E."/>
            <person name="Kumar A."/>
            <person name="Macaden R."/>
        </authorList>
    </citation>
    <scope>NUCLEOTIDE SEQUENCE [LARGE SCALE GENOMIC DNA]</scope>
    <source>
        <strain evidence="9 10">GA-0871</strain>
    </source>
</reference>
<dbReference type="PANTHER" id="PTHR42879">
    <property type="entry name" value="3-OXOACYL-(ACYL-CARRIER-PROTEIN) REDUCTASE"/>
    <property type="match status" value="1"/>
</dbReference>
<accession>A0ABD6QE27</accession>
<evidence type="ECO:0000259" key="8">
    <source>
        <dbReference type="SMART" id="SM00822"/>
    </source>
</evidence>
<dbReference type="PRINTS" id="PR00081">
    <property type="entry name" value="GDHRDH"/>
</dbReference>
<evidence type="ECO:0000256" key="4">
    <source>
        <dbReference type="ARBA" id="ARBA00023002"/>
    </source>
</evidence>
<protein>
    <recommendedName>
        <fullName evidence="5">3-oxoacyl-[acyl-carrier-protein] reductase MabA</fullName>
    </recommendedName>
</protein>
<sequence length="286" mass="29776">MSAAGIAGARVVVTGSTRGLGRAIANRLSSTGARVVVNGTDAARCRRVADELSAVAVPGSVADPEVAQALVDACVDEFGGIDAVVNNAGMTRDAMLTRMTTADFDGVVDVHLKGAWLVSQAAVKAMKAADSGGSIVNVVSGTGLFGNPGQSNYAAAKAGVLGLTRSLSLELARFNIAVNAVSPTVRTEMTDALVRRLTEDDAGLSTLFGEPEEVATLFEFLCTPANRSITAQVFSFNGRDLAVWSHPRIEAAFEGEWDQKRLMAVLGDDAVRQMPNPDKLGVLLQG</sequence>
<dbReference type="PRINTS" id="PR00080">
    <property type="entry name" value="SDRFAMILY"/>
</dbReference>
<evidence type="ECO:0000256" key="7">
    <source>
        <dbReference type="RuleBase" id="RU000363"/>
    </source>
</evidence>
<dbReference type="Pfam" id="PF00106">
    <property type="entry name" value="adh_short"/>
    <property type="match status" value="1"/>
</dbReference>
<evidence type="ECO:0000256" key="3">
    <source>
        <dbReference type="ARBA" id="ARBA00022512"/>
    </source>
</evidence>
<dbReference type="EMBL" id="MBER01000181">
    <property type="protein sequence ID" value="OMC33134.1"/>
    <property type="molecule type" value="Genomic_DNA"/>
</dbReference>
<feature type="domain" description="Ketoreductase" evidence="8">
    <location>
        <begin position="9"/>
        <end position="184"/>
    </location>
</feature>
<dbReference type="PANTHER" id="PTHR42879:SF2">
    <property type="entry name" value="3-OXOACYL-[ACYL-CARRIER-PROTEIN] REDUCTASE FABG"/>
    <property type="match status" value="1"/>
</dbReference>
<keyword evidence="3" id="KW-0964">Secreted</keyword>
<dbReference type="PROSITE" id="PS00061">
    <property type="entry name" value="ADH_SHORT"/>
    <property type="match status" value="1"/>
</dbReference>
<name>A0ABD6QE27_MYCFO</name>
<dbReference type="SMART" id="SM00822">
    <property type="entry name" value="PKS_KR"/>
    <property type="match status" value="1"/>
</dbReference>